<keyword evidence="2" id="KW-1133">Transmembrane helix</keyword>
<evidence type="ECO:0000313" key="4">
    <source>
        <dbReference type="Proteomes" id="UP000323856"/>
    </source>
</evidence>
<name>A0A5B0EEJ0_9MICC</name>
<reference evidence="3 4" key="1">
    <citation type="submission" date="2019-07" db="EMBL/GenBank/DDBJ databases">
        <title>Analysis of the biochemical properties, biological activity and biotechnological potential of siderophores and biosurfactants produced by Antarctic psychrotolerant bacteria.</title>
        <authorList>
            <person name="Styczynski M."/>
            <person name="Krucon T."/>
            <person name="Decewicz P."/>
            <person name="Dziewit L."/>
        </authorList>
    </citation>
    <scope>NUCLEOTIDE SEQUENCE [LARGE SCALE GENOMIC DNA]</scope>
    <source>
        <strain evidence="3 4">ANT_H27</strain>
    </source>
</reference>
<dbReference type="RefSeq" id="WP_007272892.1">
    <property type="nucleotide sequence ID" value="NZ_VOBL01000007.1"/>
</dbReference>
<accession>A0A5B0EEJ0</accession>
<evidence type="ECO:0000256" key="2">
    <source>
        <dbReference type="SAM" id="Phobius"/>
    </source>
</evidence>
<comment type="caution">
    <text evidence="3">The sequence shown here is derived from an EMBL/GenBank/DDBJ whole genome shotgun (WGS) entry which is preliminary data.</text>
</comment>
<feature type="transmembrane region" description="Helical" evidence="2">
    <location>
        <begin position="14"/>
        <end position="34"/>
    </location>
</feature>
<organism evidence="3 4">
    <name type="scientific">Paeniglutamicibacter gangotriensis</name>
    <dbReference type="NCBI Taxonomy" id="254787"/>
    <lineage>
        <taxon>Bacteria</taxon>
        <taxon>Bacillati</taxon>
        <taxon>Actinomycetota</taxon>
        <taxon>Actinomycetes</taxon>
        <taxon>Micrococcales</taxon>
        <taxon>Micrococcaceae</taxon>
        <taxon>Paeniglutamicibacter</taxon>
    </lineage>
</organism>
<keyword evidence="2" id="KW-0812">Transmembrane</keyword>
<keyword evidence="2" id="KW-0472">Membrane</keyword>
<proteinExistence type="predicted"/>
<sequence length="66" mass="7146">MAALLFTTLFTEKFTMTLIFGVPFAAAVSVFYFVMRKCMVPADDAAEESSGEGNPDGDTELIDESV</sequence>
<protein>
    <submittedName>
        <fullName evidence="3">Uncharacterized protein</fullName>
    </submittedName>
</protein>
<dbReference type="EMBL" id="VOBL01000007">
    <property type="protein sequence ID" value="KAA0977293.1"/>
    <property type="molecule type" value="Genomic_DNA"/>
</dbReference>
<evidence type="ECO:0000313" key="3">
    <source>
        <dbReference type="EMBL" id="KAA0977293.1"/>
    </source>
</evidence>
<feature type="region of interest" description="Disordered" evidence="1">
    <location>
        <begin position="44"/>
        <end position="66"/>
    </location>
</feature>
<dbReference type="AlphaFoldDB" id="A0A5B0EEJ0"/>
<dbReference type="Proteomes" id="UP000323856">
    <property type="component" value="Unassembled WGS sequence"/>
</dbReference>
<gene>
    <name evidence="3" type="ORF">FQ154_08250</name>
</gene>
<evidence type="ECO:0000256" key="1">
    <source>
        <dbReference type="SAM" id="MobiDB-lite"/>
    </source>
</evidence>